<dbReference type="Pfam" id="PF00005">
    <property type="entry name" value="ABC_tran"/>
    <property type="match status" value="2"/>
</dbReference>
<evidence type="ECO:0000313" key="14">
    <source>
        <dbReference type="Proteomes" id="UP000546213"/>
    </source>
</evidence>
<proteinExistence type="inferred from homology"/>
<evidence type="ECO:0000256" key="7">
    <source>
        <dbReference type="ARBA" id="ARBA00022989"/>
    </source>
</evidence>
<keyword evidence="14" id="KW-1185">Reference proteome</keyword>
<feature type="domain" description="ABC transporter" evidence="12">
    <location>
        <begin position="754"/>
        <end position="1010"/>
    </location>
</feature>
<reference evidence="13 14" key="1">
    <citation type="submission" date="2020-05" db="EMBL/GenBank/DDBJ databases">
        <title>Identification and distribution of gene clusters putatively required for synthesis of sphingolipid metabolism inhibitors in phylogenetically diverse species of the filamentous fungus Fusarium.</title>
        <authorList>
            <person name="Kim H.-S."/>
            <person name="Busman M."/>
            <person name="Brown D.W."/>
            <person name="Divon H."/>
            <person name="Uhlig S."/>
            <person name="Proctor R.H."/>
        </authorList>
    </citation>
    <scope>NUCLEOTIDE SEQUENCE [LARGE SCALE GENOMIC DNA]</scope>
    <source>
        <strain evidence="13 14">NRRL 36939</strain>
    </source>
</reference>
<dbReference type="GO" id="GO:0016887">
    <property type="term" value="F:ATP hydrolysis activity"/>
    <property type="evidence" value="ECO:0007669"/>
    <property type="project" value="InterPro"/>
</dbReference>
<feature type="transmembrane region" description="Helical" evidence="11">
    <location>
        <begin position="1121"/>
        <end position="1141"/>
    </location>
</feature>
<evidence type="ECO:0000256" key="2">
    <source>
        <dbReference type="ARBA" id="ARBA00006012"/>
    </source>
</evidence>
<dbReference type="PROSITE" id="PS50893">
    <property type="entry name" value="ABC_TRANSPORTER_2"/>
    <property type="match status" value="2"/>
</dbReference>
<feature type="transmembrane region" description="Helical" evidence="11">
    <location>
        <begin position="2064"/>
        <end position="2082"/>
    </location>
</feature>
<dbReference type="InterPro" id="IPR007219">
    <property type="entry name" value="XnlR_reg_dom"/>
</dbReference>
<dbReference type="GO" id="GO:0003677">
    <property type="term" value="F:DNA binding"/>
    <property type="evidence" value="ECO:0007669"/>
    <property type="project" value="InterPro"/>
</dbReference>
<dbReference type="Proteomes" id="UP000546213">
    <property type="component" value="Unassembled WGS sequence"/>
</dbReference>
<evidence type="ECO:0000256" key="8">
    <source>
        <dbReference type="ARBA" id="ARBA00023136"/>
    </source>
</evidence>
<dbReference type="Pfam" id="PF01061">
    <property type="entry name" value="ABC2_membrane"/>
    <property type="match status" value="2"/>
</dbReference>
<comment type="similarity">
    <text evidence="2">Belongs to the ABC transporter superfamily. ABCG family. PDR (TC 3.A.1.205) subfamily.</text>
</comment>
<dbReference type="GO" id="GO:0005524">
    <property type="term" value="F:ATP binding"/>
    <property type="evidence" value="ECO:0007669"/>
    <property type="project" value="UniProtKB-KW"/>
</dbReference>
<evidence type="ECO:0000256" key="10">
    <source>
        <dbReference type="SAM" id="MobiDB-lite"/>
    </source>
</evidence>
<keyword evidence="6" id="KW-0067">ATP-binding</keyword>
<feature type="transmembrane region" description="Helical" evidence="11">
    <location>
        <begin position="1910"/>
        <end position="1932"/>
    </location>
</feature>
<dbReference type="SMART" id="SM00382">
    <property type="entry name" value="AAA"/>
    <property type="match status" value="2"/>
</dbReference>
<evidence type="ECO:0000256" key="5">
    <source>
        <dbReference type="ARBA" id="ARBA00022741"/>
    </source>
</evidence>
<dbReference type="CDD" id="cd12148">
    <property type="entry name" value="fungal_TF_MHR"/>
    <property type="match status" value="1"/>
</dbReference>
<name>A0A8H5PDY5_9HYPO</name>
<feature type="region of interest" description="Disordered" evidence="10">
    <location>
        <begin position="1414"/>
        <end position="1439"/>
    </location>
</feature>
<dbReference type="Pfam" id="PF06422">
    <property type="entry name" value="PDR_CDR"/>
    <property type="match status" value="1"/>
</dbReference>
<accession>A0A8H5PDY5</accession>
<keyword evidence="7 11" id="KW-1133">Transmembrane helix</keyword>
<keyword evidence="9" id="KW-0539">Nucleus</keyword>
<dbReference type="CDD" id="cd03232">
    <property type="entry name" value="ABCG_PDR_domain2"/>
    <property type="match status" value="1"/>
</dbReference>
<keyword evidence="8 11" id="KW-0472">Membrane</keyword>
<evidence type="ECO:0000256" key="9">
    <source>
        <dbReference type="ARBA" id="ARBA00023242"/>
    </source>
</evidence>
<keyword evidence="3" id="KW-0813">Transport</keyword>
<dbReference type="InterPro" id="IPR003439">
    <property type="entry name" value="ABC_transporter-like_ATP-bd"/>
</dbReference>
<feature type="region of interest" description="Disordered" evidence="10">
    <location>
        <begin position="639"/>
        <end position="662"/>
    </location>
</feature>
<sequence length="2093" mass="234334">MEKKTRSRERVEFPSINSPATNVGKERLNVTVEILVDRVNERVFVVTPVSHASSPSCNVRTALEKNSEFEGDVTLTTQATFATDFLQQFVDSNQPWQTLPEIKSHLDALRKILAGKEVTADETCLVDTQRILSPQEHGEFQLPPVNLAMMAVQSLRESPRLQLFWRAEFHSISQFVEYLMTVYFGKPTLADLIVTHVGLNEFASQATVCRQNLESILANLPFNMPCTPDYILALFMAMCQTLGFTRENLPKPESREAKQRRAKLIFYIHLCDKMLALRLSRPVLIRDGEITINFEALETDRGDGPTPIIAKWARFCSLQGRIYDILYSPGSLLQPDIERETNARRLAAEMEQLFQTKSLAEEHLYESIGASIGEEQSEVFRRTDKVAYYSMRCLVFRAVKPASLTSSAFCDECLEAAKNGLEQHRICLSMLKNVEAIVFEFYMHWGLMAVPLVPFMVLFCHAIETCDPTHLEPLAAVVETVDMIPPDLPNVYRKQLHLFKLMYEVACKYVGSRSNNPPVQVSGRIPDTPFEMLFFEAGVPVPSHLNMQTNMQGFNDGTQLGNEINYGGLSTGPAGNMVERKTVAIGEDIGETGTGCGFYKGERAGARTVRDTAGPHYFGPQLRPVFKSMCIMTEFRGRDAPSLSSGTLGDRTRDNDLSDEPEYEEEIHDLARRFTSQSAASGHGPLFPLSDGGPLDPQSPHFNSKKWAKAYLKTRTEAADGSTPRTAGIAFKNLNAYGFGQATDFQNTLTNIVLKASNFARKIFGDKGQRIDILRDVDGYVEAGEMLCVLGPPGSGCSTLLRNIAGETHGFHFGNDTVLNYQGIRPEQMKKAYRGEAIYTAEVDHHFPHLTVGDTLYFAARCRCPPKDKLPHGVTAREYAEHLRDVIMAMFGISHTKNTRVGDDYVRGISGGERKRVTIAEAALGYSPLQCWDNSTRGLDSANAVEFCRVLRTQADTLGIASCVAIYQAPQSAYDLFDKVIVLYEGRQIFFGKTGDAQAYFEKLGFICPEQQTTADFLTSMTNPAERVIRPGANPPRTSDEFARAWQQSQQRSRLIDEIGYYMEQHPFDGADLQKFSASRRLDQAAAQRERSPFNLSYLQQYTINLWRGFTMLIGDPSITLTMLISNLFEGLIISSIFYNLPFNTTSFFRRTILLFFIVLINAFASILEIMTLYAKRKVVEKQSRYAFYHPSAEALSAMATDVPYKVVNSILLNCTLYFMCNLRREPGPFFAFLLLSFSITLCMSMMFRFIGSATKSIAQALAPACIILLALVLYSGFAIPPAYMQNWLGWIRWVNPVYYGLETVFLIEFVGQQFPCSDFVPHGPGYENLDSGEYVCNVPGSVPGQSFVKGEDYLKASFGFINSHRWRNLGIIIAWTVFFMALHLWTTEYVASERSKGEVLVFLREAMHKVSGKRASDEESGVPGPTGKQVASGSSSEKVEVEKQTSVFHWKDVCYDVKIKSETRRILDHVDGWVKPGTLTALMGVSGAGKTTLLDVLASRVTMGVVSGDMLVNGHSRDSSFQRKTGYVTQQDLHQASSTVREALRFSAMLRQPAKYSKQERLDYVETVLSLLGMDTYADAIIGVPGEGLNVEQRKRLTIAVELVARPQLLLFLDEPTSGLDSQTSWSICDLMEQLTKSGQAILCTIHQPSAMLFQRFDRLLLLAKGGKTVYFGQIGQNSQILTDYFTRNGGPPLPPKANPAEHMLEVIGAAPGTHTDVDWPAAWRQSPEYREVQKELQSLKASHPSPTPASGGADPSEYNEFASPLSTQLWEVTKRLFVQYWRSPGYMYSKAILTVGASLFIGLSVMNGENTVRGLQNQMFGVFIFLTIFSQVAEQMMPAFVEQRTLYEARERPAKTYSWQSFMFANLTVEIVWNSFIGIFAFICWYFPIGLYRNAEYTNEVHSRGITIFLHVWMFFLLASSFAHMIIAGLPNADTAGGVMNLLFVMMFAFCGVLAGPDALPGFWIFMYRVNPFTYVVEGFLGTTLANAPVTCADNEILEFKPANGTCEEFLSDYMSNMGGYLVGESAGSETQCQYCPMADTNAFLKGINVSFDNRWRDFGLLWVYVVFNCAAAVAIYWLARVPRKRKDKKE</sequence>
<gene>
    <name evidence="13" type="ORF">FPCIR_4669</name>
</gene>
<dbReference type="GO" id="GO:0006351">
    <property type="term" value="P:DNA-templated transcription"/>
    <property type="evidence" value="ECO:0007669"/>
    <property type="project" value="InterPro"/>
</dbReference>
<dbReference type="InterPro" id="IPR043926">
    <property type="entry name" value="ABCG_dom"/>
</dbReference>
<dbReference type="PANTHER" id="PTHR19241">
    <property type="entry name" value="ATP-BINDING CASSETTE TRANSPORTER"/>
    <property type="match status" value="1"/>
</dbReference>
<evidence type="ECO:0000256" key="1">
    <source>
        <dbReference type="ARBA" id="ARBA00004141"/>
    </source>
</evidence>
<dbReference type="Pfam" id="PF19055">
    <property type="entry name" value="ABC2_membrane_7"/>
    <property type="match status" value="1"/>
</dbReference>
<protein>
    <submittedName>
        <fullName evidence="13">ATPase</fullName>
    </submittedName>
</protein>
<evidence type="ECO:0000256" key="6">
    <source>
        <dbReference type="ARBA" id="ARBA00022840"/>
    </source>
</evidence>
<feature type="transmembrane region" description="Helical" evidence="11">
    <location>
        <begin position="1944"/>
        <end position="1968"/>
    </location>
</feature>
<dbReference type="Pfam" id="PF14510">
    <property type="entry name" value="ABC_trans_N"/>
    <property type="match status" value="1"/>
</dbReference>
<keyword evidence="5" id="KW-0547">Nucleotide-binding</keyword>
<feature type="transmembrane region" description="Helical" evidence="11">
    <location>
        <begin position="1787"/>
        <end position="1808"/>
    </location>
</feature>
<keyword evidence="4 11" id="KW-0812">Transmembrane</keyword>
<evidence type="ECO:0000256" key="3">
    <source>
        <dbReference type="ARBA" id="ARBA00022448"/>
    </source>
</evidence>
<dbReference type="InterPro" id="IPR003593">
    <property type="entry name" value="AAA+_ATPase"/>
</dbReference>
<dbReference type="FunFam" id="3.40.50.300:FF:000054">
    <property type="entry name" value="ABC multidrug transporter atrF"/>
    <property type="match status" value="1"/>
</dbReference>
<dbReference type="InterPro" id="IPR034001">
    <property type="entry name" value="ABCG_PDR_1"/>
</dbReference>
<feature type="region of interest" description="Disordered" evidence="10">
    <location>
        <begin position="1736"/>
        <end position="1760"/>
    </location>
</feature>
<feature type="transmembrane region" description="Helical" evidence="11">
    <location>
        <begin position="1262"/>
        <end position="1284"/>
    </location>
</feature>
<dbReference type="SUPFAM" id="SSF52540">
    <property type="entry name" value="P-loop containing nucleoside triphosphate hydrolases"/>
    <property type="match status" value="2"/>
</dbReference>
<dbReference type="InterPro" id="IPR034003">
    <property type="entry name" value="ABCG_PDR_2"/>
</dbReference>
<dbReference type="InterPro" id="IPR029481">
    <property type="entry name" value="ABC_trans_N"/>
</dbReference>
<comment type="caution">
    <text evidence="13">The sequence shown here is derived from an EMBL/GenBank/DDBJ whole genome shotgun (WGS) entry which is preliminary data.</text>
</comment>
<evidence type="ECO:0000256" key="4">
    <source>
        <dbReference type="ARBA" id="ARBA00022692"/>
    </source>
</evidence>
<dbReference type="CDD" id="cd03233">
    <property type="entry name" value="ABCG_PDR_domain1"/>
    <property type="match status" value="1"/>
</dbReference>
<dbReference type="GO" id="GO:0016020">
    <property type="term" value="C:membrane"/>
    <property type="evidence" value="ECO:0007669"/>
    <property type="project" value="UniProtKB-SubCell"/>
</dbReference>
<dbReference type="InterPro" id="IPR010929">
    <property type="entry name" value="PDR_CDR_ABC"/>
</dbReference>
<feature type="domain" description="ABC transporter" evidence="12">
    <location>
        <begin position="1449"/>
        <end position="1691"/>
    </location>
</feature>
<feature type="transmembrane region" description="Helical" evidence="11">
    <location>
        <begin position="1820"/>
        <end position="1843"/>
    </location>
</feature>
<dbReference type="SMART" id="SM00906">
    <property type="entry name" value="Fungal_trans"/>
    <property type="match status" value="1"/>
</dbReference>
<dbReference type="PROSITE" id="PS00211">
    <property type="entry name" value="ABC_TRANSPORTER_1"/>
    <property type="match status" value="1"/>
</dbReference>
<dbReference type="InterPro" id="IPR013525">
    <property type="entry name" value="ABC2_TM"/>
</dbReference>
<dbReference type="InterPro" id="IPR027417">
    <property type="entry name" value="P-loop_NTPase"/>
</dbReference>
<feature type="transmembrane region" description="Helical" evidence="11">
    <location>
        <begin position="1864"/>
        <end position="1890"/>
    </location>
</feature>
<dbReference type="OrthoDB" id="245989at2759"/>
<evidence type="ECO:0000259" key="12">
    <source>
        <dbReference type="PROSITE" id="PS50893"/>
    </source>
</evidence>
<dbReference type="Gene3D" id="3.40.50.300">
    <property type="entry name" value="P-loop containing nucleotide triphosphate hydrolases"/>
    <property type="match status" value="2"/>
</dbReference>
<feature type="transmembrane region" description="Helical" evidence="11">
    <location>
        <begin position="1230"/>
        <end position="1250"/>
    </location>
</feature>
<organism evidence="13 14">
    <name type="scientific">Fusarium pseudocircinatum</name>
    <dbReference type="NCBI Taxonomy" id="56676"/>
    <lineage>
        <taxon>Eukaryota</taxon>
        <taxon>Fungi</taxon>
        <taxon>Dikarya</taxon>
        <taxon>Ascomycota</taxon>
        <taxon>Pezizomycotina</taxon>
        <taxon>Sordariomycetes</taxon>
        <taxon>Hypocreomycetidae</taxon>
        <taxon>Hypocreales</taxon>
        <taxon>Nectriaceae</taxon>
        <taxon>Fusarium</taxon>
        <taxon>Fusarium fujikuroi species complex</taxon>
    </lineage>
</organism>
<evidence type="ECO:0000256" key="11">
    <source>
        <dbReference type="SAM" id="Phobius"/>
    </source>
</evidence>
<feature type="transmembrane region" description="Helical" evidence="11">
    <location>
        <begin position="1153"/>
        <end position="1175"/>
    </location>
</feature>
<dbReference type="GO" id="GO:0140359">
    <property type="term" value="F:ABC-type transporter activity"/>
    <property type="evidence" value="ECO:0007669"/>
    <property type="project" value="InterPro"/>
</dbReference>
<feature type="transmembrane region" description="Helical" evidence="11">
    <location>
        <begin position="1367"/>
        <end position="1387"/>
    </location>
</feature>
<dbReference type="InterPro" id="IPR017871">
    <property type="entry name" value="ABC_transporter-like_CS"/>
</dbReference>
<dbReference type="EMBL" id="JAAOAS010000094">
    <property type="protein sequence ID" value="KAF5595045.1"/>
    <property type="molecule type" value="Genomic_DNA"/>
</dbReference>
<comment type="subcellular location">
    <subcellularLocation>
        <location evidence="1">Membrane</location>
        <topology evidence="1">Multi-pass membrane protein</topology>
    </subcellularLocation>
</comment>
<dbReference type="GO" id="GO:0008270">
    <property type="term" value="F:zinc ion binding"/>
    <property type="evidence" value="ECO:0007669"/>
    <property type="project" value="InterPro"/>
</dbReference>
<evidence type="ECO:0000313" key="13">
    <source>
        <dbReference type="EMBL" id="KAF5595045.1"/>
    </source>
</evidence>